<evidence type="ECO:0000256" key="1">
    <source>
        <dbReference type="SAM" id="MobiDB-lite"/>
    </source>
</evidence>
<feature type="compositionally biased region" description="Polar residues" evidence="1">
    <location>
        <begin position="484"/>
        <end position="500"/>
    </location>
</feature>
<accession>A0AA39YTT1</accession>
<feature type="compositionally biased region" description="Pro residues" evidence="1">
    <location>
        <begin position="751"/>
        <end position="762"/>
    </location>
</feature>
<feature type="region of interest" description="Disordered" evidence="1">
    <location>
        <begin position="738"/>
        <end position="763"/>
    </location>
</feature>
<feature type="region of interest" description="Disordered" evidence="1">
    <location>
        <begin position="1"/>
        <end position="329"/>
    </location>
</feature>
<feature type="compositionally biased region" description="Basic and acidic residues" evidence="1">
    <location>
        <begin position="89"/>
        <end position="102"/>
    </location>
</feature>
<gene>
    <name evidence="2" type="ORF">QBC41DRAFT_308185</name>
</gene>
<feature type="compositionally biased region" description="Acidic residues" evidence="1">
    <location>
        <begin position="103"/>
        <end position="117"/>
    </location>
</feature>
<feature type="region of interest" description="Disordered" evidence="1">
    <location>
        <begin position="484"/>
        <end position="507"/>
    </location>
</feature>
<evidence type="ECO:0000313" key="3">
    <source>
        <dbReference type="Proteomes" id="UP001174997"/>
    </source>
</evidence>
<sequence length="829" mass="91393">MAQSSEQQFMPASYYNGSDSEMSEEDEYEDAIKAAAQPVRKHAHKTNSEGEKTPVDPIRREQAQQQVASDPVKPQLKSQPVAQDDEGYASEREHSPGKSHEDSSDEDEDLDVEEPIEDGFVPKQSHETPPNKILNPVAAPHPAYKPPPAIEDLEVDLFGDDDDDDEEQPVSKLFPAASTSDSEDDEWPELEEKIRQDASPDTAPPSEKAHDGPDSPLTTAQAQEEVKPSQDQPELPKQTNEDLDDLFEQAWDEVQAQNEDEAQPEEKEGKVEEPQHQEATPAENPSALPDEVPPPATVAKPKRRSRMTEAEKKEKEDKAETLKRKAVSANVQMFVGGRVYNWLDTTKENAETVKNNYIPAKRPAEQGSEEYERLKKRRRTSTKVRGQQSSPIDHSEQATVSCPQSSGNTSLAIPDNIETTPVPGVHRLASKTLGSSREMAMVIDEGDEPQTPTPAARQLAAAVLPFAPCPVTRSIAQETLPAQRTQLHQPGDEPQTNSMTPRWAEGPAPQVPQTIYEQPLNLGVISGSQNPGTGYGQTQGIPQAYGCPSGSYQHGTMPQSPAQYGMGQIIQHQPQVARQVPVGYGIAGQQALQHRYGISQFHQQQHNAFRPNLRQQGIAGQQVLAQQYGTGLPHQHPTIGQFLPQSMAGQQVMSQQYGMGYPHQQQPDARVMTQYGEMGQQYGLGYAQQQQPGAMAMPQRQATGHQAGYQHQPHLHHQQAVYQQQPGHPQWAHYQQQSTIHPQNPPYRQQPFPPRTPGPGPQPTIMAQPLTAHQQGYMPPHGSGMPYGLMTPGPQAVHQPAPGYLNPNGFQPSGGHQQVNGYQHMNGYQ</sequence>
<proteinExistence type="predicted"/>
<feature type="compositionally biased region" description="Polar residues" evidence="1">
    <location>
        <begin position="1"/>
        <end position="10"/>
    </location>
</feature>
<feature type="compositionally biased region" description="Acidic residues" evidence="1">
    <location>
        <begin position="241"/>
        <end position="251"/>
    </location>
</feature>
<protein>
    <submittedName>
        <fullName evidence="2">Uncharacterized protein</fullName>
    </submittedName>
</protein>
<feature type="compositionally biased region" description="Basic and acidic residues" evidence="1">
    <location>
        <begin position="264"/>
        <end position="276"/>
    </location>
</feature>
<keyword evidence="3" id="KW-1185">Reference proteome</keyword>
<organism evidence="2 3">
    <name type="scientific">Cercophora samala</name>
    <dbReference type="NCBI Taxonomy" id="330535"/>
    <lineage>
        <taxon>Eukaryota</taxon>
        <taxon>Fungi</taxon>
        <taxon>Dikarya</taxon>
        <taxon>Ascomycota</taxon>
        <taxon>Pezizomycotina</taxon>
        <taxon>Sordariomycetes</taxon>
        <taxon>Sordariomycetidae</taxon>
        <taxon>Sordariales</taxon>
        <taxon>Lasiosphaeriaceae</taxon>
        <taxon>Cercophora</taxon>
    </lineage>
</organism>
<dbReference type="Proteomes" id="UP001174997">
    <property type="component" value="Unassembled WGS sequence"/>
</dbReference>
<feature type="compositionally biased region" description="Basic and acidic residues" evidence="1">
    <location>
        <begin position="306"/>
        <end position="323"/>
    </location>
</feature>
<dbReference type="AlphaFoldDB" id="A0AA39YTT1"/>
<name>A0AA39YTT1_9PEZI</name>
<feature type="compositionally biased region" description="Acidic residues" evidence="1">
    <location>
        <begin position="151"/>
        <end position="168"/>
    </location>
</feature>
<comment type="caution">
    <text evidence="2">The sequence shown here is derived from an EMBL/GenBank/DDBJ whole genome shotgun (WGS) entry which is preliminary data.</text>
</comment>
<dbReference type="EMBL" id="JAULSY010000201">
    <property type="protein sequence ID" value="KAK0658531.1"/>
    <property type="molecule type" value="Genomic_DNA"/>
</dbReference>
<feature type="region of interest" description="Disordered" evidence="1">
    <location>
        <begin position="354"/>
        <end position="423"/>
    </location>
</feature>
<feature type="compositionally biased region" description="Basic and acidic residues" evidence="1">
    <location>
        <begin position="46"/>
        <end position="62"/>
    </location>
</feature>
<feature type="compositionally biased region" description="Polar residues" evidence="1">
    <location>
        <begin position="383"/>
        <end position="411"/>
    </location>
</feature>
<reference evidence="2" key="1">
    <citation type="submission" date="2023-06" db="EMBL/GenBank/DDBJ databases">
        <title>Genome-scale phylogeny and comparative genomics of the fungal order Sordariales.</title>
        <authorList>
            <consortium name="Lawrence Berkeley National Laboratory"/>
            <person name="Hensen N."/>
            <person name="Bonometti L."/>
            <person name="Westerberg I."/>
            <person name="Brannstrom I.O."/>
            <person name="Guillou S."/>
            <person name="Cros-Aarteil S."/>
            <person name="Calhoun S."/>
            <person name="Haridas S."/>
            <person name="Kuo A."/>
            <person name="Mondo S."/>
            <person name="Pangilinan J."/>
            <person name="Riley R."/>
            <person name="Labutti K."/>
            <person name="Andreopoulos B."/>
            <person name="Lipzen A."/>
            <person name="Chen C."/>
            <person name="Yanf M."/>
            <person name="Daum C."/>
            <person name="Ng V."/>
            <person name="Clum A."/>
            <person name="Steindorff A."/>
            <person name="Ohm R."/>
            <person name="Martin F."/>
            <person name="Silar P."/>
            <person name="Natvig D."/>
            <person name="Lalanne C."/>
            <person name="Gautier V."/>
            <person name="Ament-Velasquez S.L."/>
            <person name="Kruys A."/>
            <person name="Hutchinson M.I."/>
            <person name="Powell A.J."/>
            <person name="Barry K."/>
            <person name="Miller A.N."/>
            <person name="Grigoriev I.V."/>
            <person name="Debuchy R."/>
            <person name="Gladieux P."/>
            <person name="Thoren M.H."/>
            <person name="Johannesson H."/>
        </authorList>
    </citation>
    <scope>NUCLEOTIDE SEQUENCE</scope>
    <source>
        <strain evidence="2">CBS 307.81</strain>
    </source>
</reference>
<evidence type="ECO:0000313" key="2">
    <source>
        <dbReference type="EMBL" id="KAK0658531.1"/>
    </source>
</evidence>